<accession>A0A9R0RXF9</accession>
<dbReference type="InterPro" id="IPR035892">
    <property type="entry name" value="C2_domain_sf"/>
</dbReference>
<dbReference type="PANTHER" id="PTHR46502">
    <property type="entry name" value="C2 DOMAIN-CONTAINING"/>
    <property type="match status" value="1"/>
</dbReference>
<name>A0A9R0RXF9_TRITD</name>
<sequence>MARGLLEVHLVHAKGLSGTDFLGKIDPYVVVQYRSQERKSSTARGQSLLPFHTALFSWFLFLVSTLLHESIFLLNETVAFCNADAGRNPSWNEVLRFQINSSAANVQDKLVLRIMDHDNFSSDDFLGQATINVTDLISMGMESGKSRLNPAKYRVVTADNSYHGEIKIGITFTAAKVDAHSQVEQDGAHVGGWMQTFREQKV</sequence>
<gene>
    <name evidence="4" type="ORF">TRITD_3Av1G224230</name>
</gene>
<evidence type="ECO:0000256" key="2">
    <source>
        <dbReference type="ARBA" id="ARBA00022837"/>
    </source>
</evidence>
<dbReference type="EMBL" id="LT934115">
    <property type="protein sequence ID" value="VAH66256.1"/>
    <property type="molecule type" value="Genomic_DNA"/>
</dbReference>
<proteinExistence type="predicted"/>
<dbReference type="PROSITE" id="PS50004">
    <property type="entry name" value="C2"/>
    <property type="match status" value="1"/>
</dbReference>
<dbReference type="Proteomes" id="UP000324705">
    <property type="component" value="Chromosome 3A"/>
</dbReference>
<keyword evidence="1" id="KW-0479">Metal-binding</keyword>
<evidence type="ECO:0000313" key="5">
    <source>
        <dbReference type="Proteomes" id="UP000324705"/>
    </source>
</evidence>
<dbReference type="OMA" id="FMFKVEY"/>
<evidence type="ECO:0000259" key="3">
    <source>
        <dbReference type="PROSITE" id="PS50004"/>
    </source>
</evidence>
<dbReference type="SUPFAM" id="SSF49562">
    <property type="entry name" value="C2 domain (Calcium/lipid-binding domain, CaLB)"/>
    <property type="match status" value="1"/>
</dbReference>
<reference evidence="4 5" key="1">
    <citation type="submission" date="2017-09" db="EMBL/GenBank/DDBJ databases">
        <authorList>
            <consortium name="International Durum Wheat Genome Sequencing Consortium (IDWGSC)"/>
            <person name="Milanesi L."/>
        </authorList>
    </citation>
    <scope>NUCLEOTIDE SEQUENCE [LARGE SCALE GENOMIC DNA]</scope>
    <source>
        <strain evidence="5">cv. Svevo</strain>
    </source>
</reference>
<dbReference type="InterPro" id="IPR000008">
    <property type="entry name" value="C2_dom"/>
</dbReference>
<organism evidence="4 5">
    <name type="scientific">Triticum turgidum subsp. durum</name>
    <name type="common">Durum wheat</name>
    <name type="synonym">Triticum durum</name>
    <dbReference type="NCBI Taxonomy" id="4567"/>
    <lineage>
        <taxon>Eukaryota</taxon>
        <taxon>Viridiplantae</taxon>
        <taxon>Streptophyta</taxon>
        <taxon>Embryophyta</taxon>
        <taxon>Tracheophyta</taxon>
        <taxon>Spermatophyta</taxon>
        <taxon>Magnoliopsida</taxon>
        <taxon>Liliopsida</taxon>
        <taxon>Poales</taxon>
        <taxon>Poaceae</taxon>
        <taxon>BOP clade</taxon>
        <taxon>Pooideae</taxon>
        <taxon>Triticodae</taxon>
        <taxon>Triticeae</taxon>
        <taxon>Triticinae</taxon>
        <taxon>Triticum</taxon>
    </lineage>
</organism>
<dbReference type="Gramene" id="TRITD3Av1G224230.5">
    <property type="protein sequence ID" value="TRITD3Av1G224230.5"/>
    <property type="gene ID" value="TRITD3Av1G224230"/>
</dbReference>
<dbReference type="SMART" id="SM00239">
    <property type="entry name" value="C2"/>
    <property type="match status" value="1"/>
</dbReference>
<keyword evidence="2" id="KW-0106">Calcium</keyword>
<dbReference type="PANTHER" id="PTHR46502:SF6">
    <property type="entry name" value="C2 DOMAIN-CONTAINING PROTEIN"/>
    <property type="match status" value="1"/>
</dbReference>
<evidence type="ECO:0000256" key="1">
    <source>
        <dbReference type="ARBA" id="ARBA00022723"/>
    </source>
</evidence>
<keyword evidence="5" id="KW-1185">Reference proteome</keyword>
<feature type="domain" description="C2" evidence="3">
    <location>
        <begin position="1"/>
        <end position="146"/>
    </location>
</feature>
<dbReference type="Gene3D" id="2.60.40.150">
    <property type="entry name" value="C2 domain"/>
    <property type="match status" value="1"/>
</dbReference>
<dbReference type="GO" id="GO:0046872">
    <property type="term" value="F:metal ion binding"/>
    <property type="evidence" value="ECO:0007669"/>
    <property type="project" value="UniProtKB-KW"/>
</dbReference>
<dbReference type="Pfam" id="PF00168">
    <property type="entry name" value="C2"/>
    <property type="match status" value="2"/>
</dbReference>
<protein>
    <recommendedName>
        <fullName evidence="3">C2 domain-containing protein</fullName>
    </recommendedName>
</protein>
<evidence type="ECO:0000313" key="4">
    <source>
        <dbReference type="EMBL" id="VAH66256.1"/>
    </source>
</evidence>
<dbReference type="AlphaFoldDB" id="A0A9R0RXF9"/>